<dbReference type="InterPro" id="IPR011992">
    <property type="entry name" value="EF-hand-dom_pair"/>
</dbReference>
<dbReference type="PROSITE" id="PS50222">
    <property type="entry name" value="EF_HAND_2"/>
    <property type="match status" value="1"/>
</dbReference>
<gene>
    <name evidence="3" type="ORF">g.16808</name>
</gene>
<proteinExistence type="predicted"/>
<feature type="non-terminal residue" evidence="3">
    <location>
        <position position="1"/>
    </location>
</feature>
<organism evidence="3">
    <name type="scientific">Cuerna arida</name>
    <dbReference type="NCBI Taxonomy" id="1464854"/>
    <lineage>
        <taxon>Eukaryota</taxon>
        <taxon>Metazoa</taxon>
        <taxon>Ecdysozoa</taxon>
        <taxon>Arthropoda</taxon>
        <taxon>Hexapoda</taxon>
        <taxon>Insecta</taxon>
        <taxon>Pterygota</taxon>
        <taxon>Neoptera</taxon>
        <taxon>Paraneoptera</taxon>
        <taxon>Hemiptera</taxon>
        <taxon>Auchenorrhyncha</taxon>
        <taxon>Membracoidea</taxon>
        <taxon>Cicadellidae</taxon>
        <taxon>Cicadellinae</taxon>
        <taxon>Proconiini</taxon>
        <taxon>Cuerna</taxon>
    </lineage>
</organism>
<protein>
    <recommendedName>
        <fullName evidence="2">EF-hand domain-containing protein</fullName>
    </recommendedName>
</protein>
<feature type="region of interest" description="Disordered" evidence="1">
    <location>
        <begin position="153"/>
        <end position="200"/>
    </location>
</feature>
<feature type="compositionally biased region" description="Polar residues" evidence="1">
    <location>
        <begin position="190"/>
        <end position="200"/>
    </location>
</feature>
<reference evidence="3" key="1">
    <citation type="submission" date="2015-11" db="EMBL/GenBank/DDBJ databases">
        <title>De novo transcriptome assembly of four potential Pierce s Disease insect vectors from Arizona vineyards.</title>
        <authorList>
            <person name="Tassone E.E."/>
        </authorList>
    </citation>
    <scope>NUCLEOTIDE SEQUENCE</scope>
</reference>
<sequence length="200" mass="21792">AKAASILEIILLTVRESRLAELEKKEMAKKESLQKVVTQSTSDEMLRVDELIEAIHKLQKVPDASRMASIAEVLGKIDVDKDGVVKVDDLLKVLEVIGRENIKLNEKQIDEVIELLKKEEAISEEKSGDVGKLAESKDGSDKMKEAVEMFKVTMPPLQEPDSQLPSPPVGQGVNISGEPPSCAAVEQKANGPTETPPTKS</sequence>
<name>A0A1B6GJG9_9HEMI</name>
<dbReference type="SUPFAM" id="SSF47473">
    <property type="entry name" value="EF-hand"/>
    <property type="match status" value="1"/>
</dbReference>
<dbReference type="InterPro" id="IPR002048">
    <property type="entry name" value="EF_hand_dom"/>
</dbReference>
<accession>A0A1B6GJG9</accession>
<dbReference type="GO" id="GO:0005509">
    <property type="term" value="F:calcium ion binding"/>
    <property type="evidence" value="ECO:0007669"/>
    <property type="project" value="InterPro"/>
</dbReference>
<evidence type="ECO:0000313" key="3">
    <source>
        <dbReference type="EMBL" id="JAS62584.1"/>
    </source>
</evidence>
<dbReference type="AlphaFoldDB" id="A0A1B6GJG9"/>
<evidence type="ECO:0000259" key="2">
    <source>
        <dbReference type="PROSITE" id="PS50222"/>
    </source>
</evidence>
<dbReference type="Gene3D" id="1.10.238.10">
    <property type="entry name" value="EF-hand"/>
    <property type="match status" value="1"/>
</dbReference>
<feature type="domain" description="EF-hand" evidence="2">
    <location>
        <begin position="65"/>
        <end position="100"/>
    </location>
</feature>
<evidence type="ECO:0000256" key="1">
    <source>
        <dbReference type="SAM" id="MobiDB-lite"/>
    </source>
</evidence>
<dbReference type="EMBL" id="GECZ01007185">
    <property type="protein sequence ID" value="JAS62584.1"/>
    <property type="molecule type" value="Transcribed_RNA"/>
</dbReference>